<dbReference type="Gene3D" id="2.130.10.10">
    <property type="entry name" value="YVTN repeat-like/Quinoprotein amine dehydrogenase"/>
    <property type="match status" value="1"/>
</dbReference>
<reference evidence="2" key="1">
    <citation type="submission" date="2023-08" db="EMBL/GenBank/DDBJ databases">
        <authorList>
            <person name="Chen Y."/>
            <person name="Shah S."/>
            <person name="Dougan E. K."/>
            <person name="Thang M."/>
            <person name="Chan C."/>
        </authorList>
    </citation>
    <scope>NUCLEOTIDE SEQUENCE</scope>
</reference>
<feature type="region of interest" description="Disordered" evidence="1">
    <location>
        <begin position="1"/>
        <end position="33"/>
    </location>
</feature>
<accession>A0AA36MUJ7</accession>
<protein>
    <submittedName>
        <fullName evidence="2">Uncharacterized protein</fullName>
    </submittedName>
</protein>
<feature type="compositionally biased region" description="Low complexity" evidence="1">
    <location>
        <begin position="1"/>
        <end position="21"/>
    </location>
</feature>
<dbReference type="InterPro" id="IPR036322">
    <property type="entry name" value="WD40_repeat_dom_sf"/>
</dbReference>
<dbReference type="AlphaFoldDB" id="A0AA36MUJ7"/>
<keyword evidence="3" id="KW-1185">Reference proteome</keyword>
<evidence type="ECO:0000313" key="3">
    <source>
        <dbReference type="Proteomes" id="UP001178507"/>
    </source>
</evidence>
<organism evidence="2 3">
    <name type="scientific">Effrenium voratum</name>
    <dbReference type="NCBI Taxonomy" id="2562239"/>
    <lineage>
        <taxon>Eukaryota</taxon>
        <taxon>Sar</taxon>
        <taxon>Alveolata</taxon>
        <taxon>Dinophyceae</taxon>
        <taxon>Suessiales</taxon>
        <taxon>Symbiodiniaceae</taxon>
        <taxon>Effrenium</taxon>
    </lineage>
</organism>
<dbReference type="SUPFAM" id="SSF50978">
    <property type="entry name" value="WD40 repeat-like"/>
    <property type="match status" value="1"/>
</dbReference>
<comment type="caution">
    <text evidence="2">The sequence shown here is derived from an EMBL/GenBank/DDBJ whole genome shotgun (WGS) entry which is preliminary data.</text>
</comment>
<dbReference type="Proteomes" id="UP001178507">
    <property type="component" value="Unassembled WGS sequence"/>
</dbReference>
<proteinExistence type="predicted"/>
<dbReference type="InterPro" id="IPR015943">
    <property type="entry name" value="WD40/YVTN_repeat-like_dom_sf"/>
</dbReference>
<dbReference type="EMBL" id="CAUJNA010001112">
    <property type="protein sequence ID" value="CAJ1384377.1"/>
    <property type="molecule type" value="Genomic_DNA"/>
</dbReference>
<evidence type="ECO:0000256" key="1">
    <source>
        <dbReference type="SAM" id="MobiDB-lite"/>
    </source>
</evidence>
<gene>
    <name evidence="2" type="ORF">EVOR1521_LOCUS11259</name>
</gene>
<sequence>MMYASAPNSSSPLASRALSSLRQDKTKQPGPLFRPPCGWQRIWRISHQGEVLWDRRARHCQLPASPVLGPADASGGAGRSGLGLGCLPAAVLARVILGCDLSALLSLSAALPAVGRQGNASTREVGEAMPSGHPAGGPRPERWLSFARASLRWADLLAGLRGLPKAVSGAGASARARRPAEDGESFSASGFKATVTSEACCVAMCADTKLLATGHQHGIRLWGLPGVKKMGLLQTRGAAVSLDIGQRGELLAAVLLSGDSFCVCAWDLTSLCPRAAALWQLPVPSTPLHFLAEGLMVSSPQGLQLLDLQGAAREILPLPGTPSASCRLGLESRVLAAVGARIFAAGAAASSSDPVQGRVCAFASTSASVTSLAASSSEVAAATCDGHIFLWRSDGVPLAELRALSELDLENLSWSTARAENLNPLVSSVLVLEEVLAGALDVAPRAAWACGPVGLWARGAAIWVWQVRHPGAGPQV</sequence>
<name>A0AA36MUJ7_9DINO</name>
<evidence type="ECO:0000313" key="2">
    <source>
        <dbReference type="EMBL" id="CAJ1384377.1"/>
    </source>
</evidence>